<comment type="caution">
    <text evidence="2">The sequence shown here is derived from an EMBL/GenBank/DDBJ whole genome shotgun (WGS) entry which is preliminary data.</text>
</comment>
<dbReference type="OrthoDB" id="387207at2157"/>
<evidence type="ECO:0000256" key="1">
    <source>
        <dbReference type="SAM" id="MobiDB-lite"/>
    </source>
</evidence>
<evidence type="ECO:0000313" key="2">
    <source>
        <dbReference type="EMBL" id="GCF14650.1"/>
    </source>
</evidence>
<dbReference type="RefSeq" id="WP_137684224.1">
    <property type="nucleotide sequence ID" value="NZ_BIXZ01000004.1"/>
</dbReference>
<evidence type="ECO:0008006" key="4">
    <source>
        <dbReference type="Google" id="ProtNLM"/>
    </source>
</evidence>
<dbReference type="EMBL" id="BIXZ01000004">
    <property type="protein sequence ID" value="GCF14650.1"/>
    <property type="molecule type" value="Genomic_DNA"/>
</dbReference>
<keyword evidence="3" id="KW-1185">Reference proteome</keyword>
<dbReference type="InterPro" id="IPR023833">
    <property type="entry name" value="Signal_pept_SipW-depend-type"/>
</dbReference>
<name>A0A4C2EMN9_9EURY</name>
<dbReference type="Pfam" id="PF12389">
    <property type="entry name" value="Peptidase_M73"/>
    <property type="match status" value="1"/>
</dbReference>
<gene>
    <name evidence="2" type="ORF">Harman_25850</name>
</gene>
<dbReference type="AlphaFoldDB" id="A0A4C2EMN9"/>
<protein>
    <recommendedName>
        <fullName evidence="4">SipW-cognate class signal peptide</fullName>
    </recommendedName>
</protein>
<evidence type="ECO:0000313" key="3">
    <source>
        <dbReference type="Proteomes" id="UP000304382"/>
    </source>
</evidence>
<feature type="region of interest" description="Disordered" evidence="1">
    <location>
        <begin position="168"/>
        <end position="194"/>
    </location>
</feature>
<proteinExistence type="predicted"/>
<dbReference type="Proteomes" id="UP000304382">
    <property type="component" value="Unassembled WGS sequence"/>
</dbReference>
<dbReference type="NCBIfam" id="TIGR04088">
    <property type="entry name" value="cognate_SipW"/>
    <property type="match status" value="1"/>
</dbReference>
<organism evidence="2 3">
    <name type="scientific">Haloarcula mannanilytica</name>
    <dbReference type="NCBI Taxonomy" id="2509225"/>
    <lineage>
        <taxon>Archaea</taxon>
        <taxon>Methanobacteriati</taxon>
        <taxon>Methanobacteriota</taxon>
        <taxon>Stenosarchaea group</taxon>
        <taxon>Halobacteria</taxon>
        <taxon>Halobacteriales</taxon>
        <taxon>Haloarculaceae</taxon>
        <taxon>Haloarcula</taxon>
    </lineage>
</organism>
<sequence>MVDQAYRMGDPGLVGWWSLNLHSERYMSDNNIELTRRRVLGGIATVGAASAAVGAGTFAAFSDTEESTGNTISAGTLDLESDITTSLSLTGLKPGDDKDGNTVTATYSSGSTMPAAISLGLSLSENEDEATEPASNDNDLSPNDFAKKIKVDAASISAGDATTYIVGDSNNSSGLDSPLSEATEGHPSDDNDDPLSYIDLYTLVDEADYNELLSSVSAGTEITLSIDLSMPTEVGNKAQADSADLGVTFIADQEN</sequence>
<accession>A0A4C2EMN9</accession>
<dbReference type="InterPro" id="IPR022121">
    <property type="entry name" value="Peptidase_M73_camelysin"/>
</dbReference>
<reference evidence="2 3" key="1">
    <citation type="submission" date="2019-02" db="EMBL/GenBank/DDBJ databases">
        <title>Haloarcula mannanilyticum sp. nov., a mannan degrading haloarchaeon isolated from commercial salt.</title>
        <authorList>
            <person name="Enomoto S."/>
            <person name="Shimane Y."/>
            <person name="Kamekura M."/>
            <person name="Ito T."/>
            <person name="Moriya O."/>
            <person name="Ihara K."/>
            <person name="Takahashi-Ando N."/>
            <person name="Fukushima Y."/>
            <person name="Yoshida Y."/>
            <person name="Usama R."/>
            <person name="Takai K."/>
            <person name="Minegishi H."/>
        </authorList>
    </citation>
    <scope>NUCLEOTIDE SEQUENCE [LARGE SCALE GENOMIC DNA]</scope>
    <source>
        <strain evidence="2 3">MD130-1</strain>
    </source>
</reference>